<proteinExistence type="predicted"/>
<dbReference type="EMBL" id="HACM01011390">
    <property type="protein sequence ID" value="CRZ11832.1"/>
    <property type="molecule type" value="Transcribed_RNA"/>
</dbReference>
<reference evidence="1" key="1">
    <citation type="submission" date="2015-04" db="EMBL/GenBank/DDBJ databases">
        <title>The genome sequence of the plant pathogenic Rhizarian Plasmodiophora brassicae reveals insights in its biotrophic life cycle and the origin of chitin synthesis.</title>
        <authorList>
            <person name="Schwelm A."/>
            <person name="Fogelqvist J."/>
            <person name="Knaust A."/>
            <person name="Julke S."/>
            <person name="Lilja T."/>
            <person name="Dhandapani V."/>
            <person name="Bonilla-Rosso G."/>
            <person name="Karlsson M."/>
            <person name="Shevchenko A."/>
            <person name="Choi S.R."/>
            <person name="Kim H.G."/>
            <person name="Park J.Y."/>
            <person name="Lim Y.P."/>
            <person name="Ludwig-Muller J."/>
            <person name="Dixelius C."/>
        </authorList>
    </citation>
    <scope>NUCLEOTIDE SEQUENCE</scope>
    <source>
        <tissue evidence="1">Potato root galls</tissue>
    </source>
</reference>
<evidence type="ECO:0000313" key="1">
    <source>
        <dbReference type="EMBL" id="CRZ11832.1"/>
    </source>
</evidence>
<name>A0A0H5RE62_9EUKA</name>
<sequence>MSTRSVSTTPRARNRTAWAIADALSKFPIPTNKPSASSLERAINILGLDYADLFTDQELVFAYAVMEHEVKDPLSDSKRCCQGTSGFVNSWGCFFKTKISLWHYKSVGS</sequence>
<protein>
    <submittedName>
        <fullName evidence="1">Uncharacterized protein</fullName>
    </submittedName>
</protein>
<accession>A0A0H5RE62</accession>
<organism evidence="1">
    <name type="scientific">Spongospora subterranea</name>
    <dbReference type="NCBI Taxonomy" id="70186"/>
    <lineage>
        <taxon>Eukaryota</taxon>
        <taxon>Sar</taxon>
        <taxon>Rhizaria</taxon>
        <taxon>Endomyxa</taxon>
        <taxon>Phytomyxea</taxon>
        <taxon>Plasmodiophorida</taxon>
        <taxon>Plasmodiophoridae</taxon>
        <taxon>Spongospora</taxon>
    </lineage>
</organism>
<dbReference type="AlphaFoldDB" id="A0A0H5RE62"/>